<dbReference type="Pfam" id="PF12502">
    <property type="entry name" value="DUF3710"/>
    <property type="match status" value="1"/>
</dbReference>
<organism evidence="2 3">
    <name type="scientific">Rhodococcus erythropolis (strain PR4 / NBRC 100887)</name>
    <dbReference type="NCBI Taxonomy" id="234621"/>
    <lineage>
        <taxon>Bacteria</taxon>
        <taxon>Bacillati</taxon>
        <taxon>Actinomycetota</taxon>
        <taxon>Actinomycetes</taxon>
        <taxon>Mycobacteriales</taxon>
        <taxon>Nocardiaceae</taxon>
        <taxon>Rhodococcus</taxon>
        <taxon>Rhodococcus erythropolis group</taxon>
    </lineage>
</organism>
<feature type="region of interest" description="Disordered" evidence="1">
    <location>
        <begin position="235"/>
        <end position="280"/>
    </location>
</feature>
<feature type="compositionally biased region" description="Low complexity" evidence="1">
    <location>
        <begin position="235"/>
        <end position="251"/>
    </location>
</feature>
<reference evidence="3" key="1">
    <citation type="submission" date="2005-03" db="EMBL/GenBank/DDBJ databases">
        <title>Comparison of the complete genome sequences of Rhodococcus erythropolis PR4 and Rhodococcus opacus B4.</title>
        <authorList>
            <person name="Takarada H."/>
            <person name="Sekine M."/>
            <person name="Hosoyama A."/>
            <person name="Yamada R."/>
            <person name="Fujisawa T."/>
            <person name="Omata S."/>
            <person name="Shimizu A."/>
            <person name="Tsukatani N."/>
            <person name="Tanikawa S."/>
            <person name="Fujita N."/>
            <person name="Harayama S."/>
        </authorList>
    </citation>
    <scope>NUCLEOTIDE SEQUENCE [LARGE SCALE GENOMIC DNA]</scope>
    <source>
        <strain evidence="3">PR4 / NBRC 100887</strain>
    </source>
</reference>
<feature type="region of interest" description="Disordered" evidence="1">
    <location>
        <begin position="1"/>
        <end position="26"/>
    </location>
</feature>
<evidence type="ECO:0000256" key="1">
    <source>
        <dbReference type="SAM" id="MobiDB-lite"/>
    </source>
</evidence>
<sequence length="280" mass="29758">MFGRKKKTDVDEEPTSFFGDENDESVEIDEVEDDLDVAGDEFGDESEGPYDITEIDSDDPTAGRDGQRLDLGSVLVPMPTGGQLQVEMAPNGSPQAVHLVTEHGRITVAAYAAPKSPGQWREVVAELAQSLRDDNSAVSVENGPWGRELAAVTANMDLRFIGADGPRWMVRCVVAGPSGSTAANTPLVAIARDILRDTVVNRGSEPHPVRTPLPVVLPQVLAEQLAAAHEQQLATAQQQQVAAQQQQQQSAPPAPPAPPARPTPPPRSGESGSAMQQLGQ</sequence>
<dbReference type="PATRIC" id="fig|234621.6.peg.3317"/>
<evidence type="ECO:0000313" key="3">
    <source>
        <dbReference type="Proteomes" id="UP000002204"/>
    </source>
</evidence>
<feature type="compositionally biased region" description="Polar residues" evidence="1">
    <location>
        <begin position="270"/>
        <end position="280"/>
    </location>
</feature>
<dbReference type="InterPro" id="IPR022183">
    <property type="entry name" value="DUF3710"/>
</dbReference>
<protein>
    <recommendedName>
        <fullName evidence="4">DUF3710 domain-containing protein</fullName>
    </recommendedName>
</protein>
<accession>C0ZYU6</accession>
<reference evidence="2 3" key="2">
    <citation type="journal article" date="2006" name="Environ. Microbiol.">
        <title>Sequence analysis of three plasmids harboured in Rhodococcus erythropolis strain PR4.</title>
        <authorList>
            <person name="Sekine M."/>
            <person name="Tanikawa S."/>
            <person name="Omata S."/>
            <person name="Saito M."/>
            <person name="Fujisawa T."/>
            <person name="Tsukatani N."/>
            <person name="Tajima T."/>
            <person name="Sekigawa T."/>
            <person name="Kosugi H."/>
            <person name="Matsuo Y."/>
            <person name="Nishiko R."/>
            <person name="Imamura K."/>
            <person name="Ito M."/>
            <person name="Narita H."/>
            <person name="Tago S."/>
            <person name="Fujita N."/>
            <person name="Harayama S."/>
        </authorList>
    </citation>
    <scope>NUCLEOTIDE SEQUENCE [LARGE SCALE GENOMIC DNA]</scope>
    <source>
        <strain evidence="3">PR4 / NBRC 100887</strain>
    </source>
</reference>
<gene>
    <name evidence="2" type="ordered locus">RER_28230</name>
</gene>
<dbReference type="EMBL" id="AP008957">
    <property type="protein sequence ID" value="BAH33531.1"/>
    <property type="molecule type" value="Genomic_DNA"/>
</dbReference>
<proteinExistence type="predicted"/>
<name>C0ZYU6_RHOE4</name>
<feature type="compositionally biased region" description="Acidic residues" evidence="1">
    <location>
        <begin position="10"/>
        <end position="26"/>
    </location>
</feature>
<feature type="region of interest" description="Disordered" evidence="1">
    <location>
        <begin position="38"/>
        <end position="65"/>
    </location>
</feature>
<feature type="compositionally biased region" description="Pro residues" evidence="1">
    <location>
        <begin position="252"/>
        <end position="267"/>
    </location>
</feature>
<dbReference type="RefSeq" id="WP_020907562.1">
    <property type="nucleotide sequence ID" value="NC_012490.1"/>
</dbReference>
<dbReference type="KEGG" id="rer:RER_28230"/>
<feature type="compositionally biased region" description="Acidic residues" evidence="1">
    <location>
        <begin position="38"/>
        <end position="59"/>
    </location>
</feature>
<dbReference type="Proteomes" id="UP000002204">
    <property type="component" value="Chromosome"/>
</dbReference>
<evidence type="ECO:0008006" key="4">
    <source>
        <dbReference type="Google" id="ProtNLM"/>
    </source>
</evidence>
<dbReference type="AlphaFoldDB" id="C0ZYU6"/>
<evidence type="ECO:0000313" key="2">
    <source>
        <dbReference type="EMBL" id="BAH33531.1"/>
    </source>
</evidence>
<dbReference type="HOGENOM" id="CLU_069776_0_1_11"/>
<dbReference type="eggNOG" id="ENOG502Z90C">
    <property type="taxonomic scope" value="Bacteria"/>
</dbReference>